<dbReference type="STRING" id="319236.BST91_01070"/>
<evidence type="ECO:0000259" key="4">
    <source>
        <dbReference type="PROSITE" id="PS50930"/>
    </source>
</evidence>
<dbReference type="GO" id="GO:0003677">
    <property type="term" value="F:DNA binding"/>
    <property type="evidence" value="ECO:0007669"/>
    <property type="project" value="InterPro"/>
</dbReference>
<dbReference type="AlphaFoldDB" id="A0A090Q4E2"/>
<feature type="domain" description="HTH LytTR-type" evidence="4">
    <location>
        <begin position="144"/>
        <end position="248"/>
    </location>
</feature>
<dbReference type="eggNOG" id="COG3279">
    <property type="taxonomic scope" value="Bacteria"/>
</dbReference>
<dbReference type="Gene3D" id="3.40.50.2300">
    <property type="match status" value="1"/>
</dbReference>
<reference evidence="5" key="1">
    <citation type="journal article" date="2014" name="Genome Announc.">
        <title>Draft Genome Sequences of Marine Flavobacterium Nonlabens Strains NR17, NR24, NR27, NR32, NR33, and Ara13.</title>
        <authorList>
            <person name="Nakanishi M."/>
            <person name="Meirelles P."/>
            <person name="Suzuki R."/>
            <person name="Takatani N."/>
            <person name="Mino S."/>
            <person name="Suda W."/>
            <person name="Oshima K."/>
            <person name="Hattori M."/>
            <person name="Ohkuma M."/>
            <person name="Hosokawa M."/>
            <person name="Miyashita K."/>
            <person name="Thompson F.L."/>
            <person name="Niwa A."/>
            <person name="Sawabe T."/>
            <person name="Sawabe T."/>
        </authorList>
    </citation>
    <scope>NUCLEOTIDE SEQUENCE [LARGE SCALE GENOMIC DNA]</scope>
    <source>
        <strain evidence="5">JCM 19294</strain>
    </source>
</reference>
<comment type="caution">
    <text evidence="5">The sequence shown here is derived from an EMBL/GenBank/DDBJ whole genome shotgun (WGS) entry which is preliminary data.</text>
</comment>
<keyword evidence="2" id="KW-0175">Coiled coil</keyword>
<dbReference type="Pfam" id="PF00072">
    <property type="entry name" value="Response_reg"/>
    <property type="match status" value="1"/>
</dbReference>
<evidence type="ECO:0000313" key="5">
    <source>
        <dbReference type="EMBL" id="GAK97959.1"/>
    </source>
</evidence>
<dbReference type="Proteomes" id="UP000029221">
    <property type="component" value="Unassembled WGS sequence"/>
</dbReference>
<feature type="domain" description="Response regulatory" evidence="3">
    <location>
        <begin position="2"/>
        <end position="117"/>
    </location>
</feature>
<evidence type="ECO:0000313" key="6">
    <source>
        <dbReference type="Proteomes" id="UP000029221"/>
    </source>
</evidence>
<accession>A0A090Q4E2</accession>
<feature type="coiled-coil region" evidence="2">
    <location>
        <begin position="115"/>
        <end position="142"/>
    </location>
</feature>
<proteinExistence type="predicted"/>
<sequence>MQAIIIDDEKRARHLMTTLIRDHINELHVVAEASNLKDGVTAIKELKPDIVFLDIEMPGETGLEIMNYFKDDEIAFQIIFVTAYNQYAVDAFRMNAIDYLLKPIDVDELKSAFAKAKQQQSSQQISEQIERLRQSVQQLSMDKIVMEIPRGYLFTSHNDIIYLEADGMYTNVYMINGKRNVICKPLKHFVEQLEGNKLFFKCHRSYMINLKHISELVKHDGDYIVMDDKKQIPISRSKRDQFLTAIQETFL</sequence>
<dbReference type="PROSITE" id="PS50110">
    <property type="entry name" value="RESPONSE_REGULATORY"/>
    <property type="match status" value="1"/>
</dbReference>
<evidence type="ECO:0000256" key="2">
    <source>
        <dbReference type="SAM" id="Coils"/>
    </source>
</evidence>
<gene>
    <name evidence="5" type="ORF">JCM19294_1581</name>
</gene>
<organism evidence="5 6">
    <name type="scientific">Nonlabens tegetincola</name>
    <dbReference type="NCBI Taxonomy" id="323273"/>
    <lineage>
        <taxon>Bacteria</taxon>
        <taxon>Pseudomonadati</taxon>
        <taxon>Bacteroidota</taxon>
        <taxon>Flavobacteriia</taxon>
        <taxon>Flavobacteriales</taxon>
        <taxon>Flavobacteriaceae</taxon>
        <taxon>Nonlabens</taxon>
    </lineage>
</organism>
<feature type="modified residue" description="4-aspartylphosphate" evidence="1">
    <location>
        <position position="54"/>
    </location>
</feature>
<dbReference type="PROSITE" id="PS50930">
    <property type="entry name" value="HTH_LYTTR"/>
    <property type="match status" value="1"/>
</dbReference>
<dbReference type="SUPFAM" id="SSF52172">
    <property type="entry name" value="CheY-like"/>
    <property type="match status" value="1"/>
</dbReference>
<keyword evidence="6" id="KW-1185">Reference proteome</keyword>
<dbReference type="InterPro" id="IPR011006">
    <property type="entry name" value="CheY-like_superfamily"/>
</dbReference>
<dbReference type="Pfam" id="PF04397">
    <property type="entry name" value="LytTR"/>
    <property type="match status" value="1"/>
</dbReference>
<dbReference type="InterPro" id="IPR007492">
    <property type="entry name" value="LytTR_DNA-bd_dom"/>
</dbReference>
<dbReference type="InterPro" id="IPR046947">
    <property type="entry name" value="LytR-like"/>
</dbReference>
<dbReference type="RefSeq" id="WP_042279884.1">
    <property type="nucleotide sequence ID" value="NZ_BBML01000008.1"/>
</dbReference>
<dbReference type="GO" id="GO:0000156">
    <property type="term" value="F:phosphorelay response regulator activity"/>
    <property type="evidence" value="ECO:0007669"/>
    <property type="project" value="InterPro"/>
</dbReference>
<dbReference type="SMART" id="SM00850">
    <property type="entry name" value="LytTR"/>
    <property type="match status" value="1"/>
</dbReference>
<name>A0A090Q4E2_9FLAO</name>
<dbReference type="SMART" id="SM00448">
    <property type="entry name" value="REC"/>
    <property type="match status" value="1"/>
</dbReference>
<dbReference type="Gene3D" id="2.40.50.1020">
    <property type="entry name" value="LytTr DNA-binding domain"/>
    <property type="match status" value="1"/>
</dbReference>
<dbReference type="InterPro" id="IPR001789">
    <property type="entry name" value="Sig_transdc_resp-reg_receiver"/>
</dbReference>
<dbReference type="PANTHER" id="PTHR37299:SF1">
    <property type="entry name" value="STAGE 0 SPORULATION PROTEIN A HOMOLOG"/>
    <property type="match status" value="1"/>
</dbReference>
<evidence type="ECO:0008006" key="7">
    <source>
        <dbReference type="Google" id="ProtNLM"/>
    </source>
</evidence>
<dbReference type="PANTHER" id="PTHR37299">
    <property type="entry name" value="TRANSCRIPTIONAL REGULATOR-RELATED"/>
    <property type="match status" value="1"/>
</dbReference>
<keyword evidence="1" id="KW-0597">Phosphoprotein</keyword>
<dbReference type="EMBL" id="BBML01000008">
    <property type="protein sequence ID" value="GAK97959.1"/>
    <property type="molecule type" value="Genomic_DNA"/>
</dbReference>
<evidence type="ECO:0000259" key="3">
    <source>
        <dbReference type="PROSITE" id="PS50110"/>
    </source>
</evidence>
<evidence type="ECO:0000256" key="1">
    <source>
        <dbReference type="PROSITE-ProRule" id="PRU00169"/>
    </source>
</evidence>
<protein>
    <recommendedName>
        <fullName evidence="7">DNA-binding response regulator</fullName>
    </recommendedName>
</protein>